<comment type="subcellular location">
    <subcellularLocation>
        <location evidence="1">Membrane</location>
        <topology evidence="1">Single-pass membrane protein</topology>
    </subcellularLocation>
</comment>
<feature type="domain" description="WSC" evidence="7">
    <location>
        <begin position="1"/>
        <end position="66"/>
    </location>
</feature>
<keyword evidence="8" id="KW-1185">Reference proteome</keyword>
<keyword evidence="5" id="KW-0472">Membrane</keyword>
<sequence length="170" mass="19263">MTIDSCQKSCNLTTNPYFGVARGTECFCGKKTAHMKRYLHYCHRRCPGNPTQICGGKDSMIVYEQPAALVKTSIVKLEGCFFVAEQPDNRYIRSSSESMTIDRCYNDCIDLVYRGRPTYFGVENRTRCICQFTVLSTNGIYLQYCDNKCPGDSKQICGAPRTAVVYEHPK</sequence>
<proteinExistence type="predicted"/>
<evidence type="ECO:0000256" key="1">
    <source>
        <dbReference type="ARBA" id="ARBA00004167"/>
    </source>
</evidence>
<feature type="domain" description="WSC" evidence="7">
    <location>
        <begin position="74"/>
        <end position="169"/>
    </location>
</feature>
<keyword evidence="6" id="KW-0325">Glycoprotein</keyword>
<dbReference type="PANTHER" id="PTHR24269:SF16">
    <property type="entry name" value="PROTEIN SLG1"/>
    <property type="match status" value="1"/>
</dbReference>
<keyword evidence="4" id="KW-1133">Transmembrane helix</keyword>
<evidence type="ECO:0000256" key="6">
    <source>
        <dbReference type="ARBA" id="ARBA00023180"/>
    </source>
</evidence>
<dbReference type="InterPro" id="IPR051836">
    <property type="entry name" value="Kremen_rcpt"/>
</dbReference>
<dbReference type="Pfam" id="PF01822">
    <property type="entry name" value="WSC"/>
    <property type="match status" value="2"/>
</dbReference>
<name>A0A1I8IU55_9PLAT</name>
<dbReference type="AlphaFoldDB" id="A0A1I8IU55"/>
<dbReference type="PANTHER" id="PTHR24269">
    <property type="entry name" value="KREMEN PROTEIN"/>
    <property type="match status" value="1"/>
</dbReference>
<dbReference type="GO" id="GO:0005886">
    <property type="term" value="C:plasma membrane"/>
    <property type="evidence" value="ECO:0007669"/>
    <property type="project" value="TreeGrafter"/>
</dbReference>
<protein>
    <submittedName>
        <fullName evidence="9">WSC domain-containing protein</fullName>
    </submittedName>
</protein>
<dbReference type="PROSITE" id="PS51212">
    <property type="entry name" value="WSC"/>
    <property type="match status" value="2"/>
</dbReference>
<evidence type="ECO:0000313" key="8">
    <source>
        <dbReference type="Proteomes" id="UP000095280"/>
    </source>
</evidence>
<evidence type="ECO:0000256" key="4">
    <source>
        <dbReference type="ARBA" id="ARBA00022989"/>
    </source>
</evidence>
<keyword evidence="2" id="KW-0812">Transmembrane</keyword>
<dbReference type="Proteomes" id="UP000095280">
    <property type="component" value="Unplaced"/>
</dbReference>
<reference evidence="9" key="1">
    <citation type="submission" date="2016-11" db="UniProtKB">
        <authorList>
            <consortium name="WormBaseParasite"/>
        </authorList>
    </citation>
    <scope>IDENTIFICATION</scope>
</reference>
<keyword evidence="3" id="KW-0732">Signal</keyword>
<evidence type="ECO:0000313" key="9">
    <source>
        <dbReference type="WBParaSite" id="maker-uti_cns_0016256-snap-gene-0.2-mRNA-1"/>
    </source>
</evidence>
<accession>A0A1I8IU55</accession>
<evidence type="ECO:0000256" key="2">
    <source>
        <dbReference type="ARBA" id="ARBA00022692"/>
    </source>
</evidence>
<evidence type="ECO:0000259" key="7">
    <source>
        <dbReference type="PROSITE" id="PS51212"/>
    </source>
</evidence>
<dbReference type="SMART" id="SM00321">
    <property type="entry name" value="WSC"/>
    <property type="match status" value="2"/>
</dbReference>
<dbReference type="InterPro" id="IPR002889">
    <property type="entry name" value="WSC_carb-bd"/>
</dbReference>
<organism evidence="8 9">
    <name type="scientific">Macrostomum lignano</name>
    <dbReference type="NCBI Taxonomy" id="282301"/>
    <lineage>
        <taxon>Eukaryota</taxon>
        <taxon>Metazoa</taxon>
        <taxon>Spiralia</taxon>
        <taxon>Lophotrochozoa</taxon>
        <taxon>Platyhelminthes</taxon>
        <taxon>Rhabditophora</taxon>
        <taxon>Macrostomorpha</taxon>
        <taxon>Macrostomida</taxon>
        <taxon>Macrostomidae</taxon>
        <taxon>Macrostomum</taxon>
    </lineage>
</organism>
<evidence type="ECO:0000256" key="3">
    <source>
        <dbReference type="ARBA" id="ARBA00022729"/>
    </source>
</evidence>
<evidence type="ECO:0000256" key="5">
    <source>
        <dbReference type="ARBA" id="ARBA00023136"/>
    </source>
</evidence>
<dbReference type="WBParaSite" id="maker-uti_cns_0016256-snap-gene-0.2-mRNA-1">
    <property type="protein sequence ID" value="maker-uti_cns_0016256-snap-gene-0.2-mRNA-1"/>
    <property type="gene ID" value="maker-uti_cns_0016256-snap-gene-0.2"/>
</dbReference>